<evidence type="ECO:0000313" key="4">
    <source>
        <dbReference type="Proteomes" id="UP000282674"/>
    </source>
</evidence>
<gene>
    <name evidence="3" type="ORF">EBO15_15210</name>
</gene>
<evidence type="ECO:0000256" key="1">
    <source>
        <dbReference type="SAM" id="MobiDB-lite"/>
    </source>
</evidence>
<evidence type="ECO:0000256" key="2">
    <source>
        <dbReference type="SAM" id="Phobius"/>
    </source>
</evidence>
<keyword evidence="2" id="KW-0812">Transmembrane</keyword>
<feature type="transmembrane region" description="Helical" evidence="2">
    <location>
        <begin position="55"/>
        <end position="73"/>
    </location>
</feature>
<feature type="region of interest" description="Disordered" evidence="1">
    <location>
        <begin position="77"/>
        <end position="126"/>
    </location>
</feature>
<keyword evidence="2" id="KW-1133">Transmembrane helix</keyword>
<dbReference type="EMBL" id="RFFG01000023">
    <property type="protein sequence ID" value="RMI43814.1"/>
    <property type="molecule type" value="Genomic_DNA"/>
</dbReference>
<name>A0A3M2M247_9ACTN</name>
<evidence type="ECO:0000313" key="3">
    <source>
        <dbReference type="EMBL" id="RMI43814.1"/>
    </source>
</evidence>
<dbReference type="RefSeq" id="WP_122195037.1">
    <property type="nucleotide sequence ID" value="NZ_JBHSKC010000018.1"/>
</dbReference>
<organism evidence="3 4">
    <name type="scientific">Actinomadura harenae</name>
    <dbReference type="NCBI Taxonomy" id="2483351"/>
    <lineage>
        <taxon>Bacteria</taxon>
        <taxon>Bacillati</taxon>
        <taxon>Actinomycetota</taxon>
        <taxon>Actinomycetes</taxon>
        <taxon>Streptosporangiales</taxon>
        <taxon>Thermomonosporaceae</taxon>
        <taxon>Actinomadura</taxon>
    </lineage>
</organism>
<accession>A0A3M2M247</accession>
<comment type="caution">
    <text evidence="3">The sequence shown here is derived from an EMBL/GenBank/DDBJ whole genome shotgun (WGS) entry which is preliminary data.</text>
</comment>
<protein>
    <submittedName>
        <fullName evidence="3">Uncharacterized protein</fullName>
    </submittedName>
</protein>
<keyword evidence="2" id="KW-0472">Membrane</keyword>
<dbReference type="OrthoDB" id="9905475at2"/>
<sequence>MSLPLALLLFAAPAAAWWLLLSGLDPLGRAVVASAGGFAVIAGTAQVMVMADAWSPFRGVLAVVLLSAVLAALSRVHRPSRPPDAPREASAPPGGHQAPMTSAASVHDLPRPRRREDDDEDWLFKE</sequence>
<dbReference type="AlphaFoldDB" id="A0A3M2M247"/>
<keyword evidence="4" id="KW-1185">Reference proteome</keyword>
<reference evidence="3 4" key="1">
    <citation type="submission" date="2018-10" db="EMBL/GenBank/DDBJ databases">
        <title>Isolation from soil.</title>
        <authorList>
            <person name="Hu J."/>
        </authorList>
    </citation>
    <scope>NUCLEOTIDE SEQUENCE [LARGE SCALE GENOMIC DNA]</scope>
    <source>
        <strain evidence="3 4">NEAU-Ht49</strain>
    </source>
</reference>
<proteinExistence type="predicted"/>
<dbReference type="Proteomes" id="UP000282674">
    <property type="component" value="Unassembled WGS sequence"/>
</dbReference>
<feature type="compositionally biased region" description="Basic and acidic residues" evidence="1">
    <location>
        <begin position="108"/>
        <end position="126"/>
    </location>
</feature>